<keyword evidence="2" id="KW-0812">Transmembrane</keyword>
<dbReference type="EMBL" id="JACJIH010000001">
    <property type="protein sequence ID" value="MBA8920810.1"/>
    <property type="molecule type" value="Genomic_DNA"/>
</dbReference>
<feature type="transmembrane region" description="Helical" evidence="2">
    <location>
        <begin position="102"/>
        <end position="118"/>
    </location>
</feature>
<protein>
    <submittedName>
        <fullName evidence="3">Membrane-bound ClpP family serine protease</fullName>
    </submittedName>
</protein>
<proteinExistence type="predicted"/>
<feature type="transmembrane region" description="Helical" evidence="2">
    <location>
        <begin position="74"/>
        <end position="96"/>
    </location>
</feature>
<evidence type="ECO:0000256" key="1">
    <source>
        <dbReference type="SAM" id="MobiDB-lite"/>
    </source>
</evidence>
<comment type="caution">
    <text evidence="3">The sequence shown here is derived from an EMBL/GenBank/DDBJ whole genome shotgun (WGS) entry which is preliminary data.</text>
</comment>
<keyword evidence="3" id="KW-0378">Hydrolase</keyword>
<dbReference type="Proteomes" id="UP000546252">
    <property type="component" value="Unassembled WGS sequence"/>
</dbReference>
<organism evidence="3 4">
    <name type="scientific">Nesterenkonia jeotgali</name>
    <dbReference type="NCBI Taxonomy" id="317018"/>
    <lineage>
        <taxon>Bacteria</taxon>
        <taxon>Bacillati</taxon>
        <taxon>Actinomycetota</taxon>
        <taxon>Actinomycetes</taxon>
        <taxon>Micrococcales</taxon>
        <taxon>Micrococcaceae</taxon>
        <taxon>Nesterenkonia</taxon>
    </lineage>
</organism>
<dbReference type="GO" id="GO:0008233">
    <property type="term" value="F:peptidase activity"/>
    <property type="evidence" value="ECO:0007669"/>
    <property type="project" value="UniProtKB-KW"/>
</dbReference>
<evidence type="ECO:0000313" key="3">
    <source>
        <dbReference type="EMBL" id="MBA8920810.1"/>
    </source>
</evidence>
<reference evidence="3 4" key="1">
    <citation type="submission" date="2020-08" db="EMBL/GenBank/DDBJ databases">
        <title>Sequencing the genomes of 1000 actinobacteria strains.</title>
        <authorList>
            <person name="Klenk H.-P."/>
        </authorList>
    </citation>
    <scope>NUCLEOTIDE SEQUENCE [LARGE SCALE GENOMIC DNA]</scope>
    <source>
        <strain evidence="3 4">DSM 19081</strain>
    </source>
</reference>
<evidence type="ECO:0000313" key="4">
    <source>
        <dbReference type="Proteomes" id="UP000546252"/>
    </source>
</evidence>
<sequence length="152" mass="16367">MTRIGPLDVVDVFVYTVVLGLFVQFFPEVISESFLITLLTAVLLKLVLELVTWVKKSLLARRRARRGVRRGLNLAMLILVLPGSKFLVLELTALVFRGEVQLGGFFLVTGLILVLMLARGGTRRLFRSSPAATDTAPAGPAPAGPAPAGPAE</sequence>
<name>A0A839FGI1_9MICC</name>
<feature type="transmembrane region" description="Helical" evidence="2">
    <location>
        <begin position="33"/>
        <end position="54"/>
    </location>
</feature>
<feature type="region of interest" description="Disordered" evidence="1">
    <location>
        <begin position="129"/>
        <end position="152"/>
    </location>
</feature>
<dbReference type="RefSeq" id="WP_220477152.1">
    <property type="nucleotide sequence ID" value="NZ_BAAAKT010000002.1"/>
</dbReference>
<keyword evidence="3" id="KW-0645">Protease</keyword>
<evidence type="ECO:0000256" key="2">
    <source>
        <dbReference type="SAM" id="Phobius"/>
    </source>
</evidence>
<feature type="compositionally biased region" description="Pro residues" evidence="1">
    <location>
        <begin position="139"/>
        <end position="152"/>
    </location>
</feature>
<dbReference type="GO" id="GO:0006508">
    <property type="term" value="P:proteolysis"/>
    <property type="evidence" value="ECO:0007669"/>
    <property type="project" value="UniProtKB-KW"/>
</dbReference>
<dbReference type="AlphaFoldDB" id="A0A839FGI1"/>
<keyword evidence="2" id="KW-1133">Transmembrane helix</keyword>
<feature type="transmembrane region" description="Helical" evidence="2">
    <location>
        <begin position="7"/>
        <end position="27"/>
    </location>
</feature>
<gene>
    <name evidence="3" type="ORF">HNR24_000743</name>
</gene>
<accession>A0A839FGI1</accession>
<keyword evidence="2" id="KW-0472">Membrane</keyword>